<evidence type="ECO:0000259" key="3">
    <source>
        <dbReference type="Pfam" id="PF02982"/>
    </source>
</evidence>
<sequence length="157" mass="17975">EWRDCTELTFEWADSYDTKNWSRLASILAPTVRVNYASVNNYRNDALPADDFVEMMSSPGFLGNPNVDTQHHMGACRFRRVGPDEIEGKWQIRAAHQRYRDEGVRAVLLTGHSHATITLVYKMVDGVWKWAGIETDIRWNENGFDKMFTGFEAGEAA</sequence>
<keyword evidence="5" id="KW-1185">Reference proteome</keyword>
<accession>A0A0C3HAB2</accession>
<name>A0A0C3HAB2_OIDMZ</name>
<dbReference type="InterPro" id="IPR032710">
    <property type="entry name" value="NTF2-like_dom_sf"/>
</dbReference>
<feature type="non-terminal residue" evidence="4">
    <location>
        <position position="1"/>
    </location>
</feature>
<keyword evidence="2" id="KW-0456">Lyase</keyword>
<organism evidence="4 5">
    <name type="scientific">Oidiodendron maius (strain Zn)</name>
    <dbReference type="NCBI Taxonomy" id="913774"/>
    <lineage>
        <taxon>Eukaryota</taxon>
        <taxon>Fungi</taxon>
        <taxon>Dikarya</taxon>
        <taxon>Ascomycota</taxon>
        <taxon>Pezizomycotina</taxon>
        <taxon>Leotiomycetes</taxon>
        <taxon>Leotiomycetes incertae sedis</taxon>
        <taxon>Myxotrichaceae</taxon>
        <taxon>Oidiodendron</taxon>
    </lineage>
</organism>
<evidence type="ECO:0000256" key="2">
    <source>
        <dbReference type="ARBA" id="ARBA00023239"/>
    </source>
</evidence>
<evidence type="ECO:0000313" key="4">
    <source>
        <dbReference type="EMBL" id="KIN05186.1"/>
    </source>
</evidence>
<dbReference type="Gene3D" id="3.10.450.50">
    <property type="match status" value="1"/>
</dbReference>
<reference evidence="4 5" key="1">
    <citation type="submission" date="2014-04" db="EMBL/GenBank/DDBJ databases">
        <authorList>
            <consortium name="DOE Joint Genome Institute"/>
            <person name="Kuo A."/>
            <person name="Martino E."/>
            <person name="Perotto S."/>
            <person name="Kohler A."/>
            <person name="Nagy L.G."/>
            <person name="Floudas D."/>
            <person name="Copeland A."/>
            <person name="Barry K.W."/>
            <person name="Cichocki N."/>
            <person name="Veneault-Fourrey C."/>
            <person name="LaButti K."/>
            <person name="Lindquist E.A."/>
            <person name="Lipzen A."/>
            <person name="Lundell T."/>
            <person name="Morin E."/>
            <person name="Murat C."/>
            <person name="Sun H."/>
            <person name="Tunlid A."/>
            <person name="Henrissat B."/>
            <person name="Grigoriev I.V."/>
            <person name="Hibbett D.S."/>
            <person name="Martin F."/>
            <person name="Nordberg H.P."/>
            <person name="Cantor M.N."/>
            <person name="Hua S.X."/>
        </authorList>
    </citation>
    <scope>NUCLEOTIDE SEQUENCE [LARGE SCALE GENOMIC DNA]</scope>
    <source>
        <strain evidence="4 5">Zn</strain>
    </source>
</reference>
<protein>
    <recommendedName>
        <fullName evidence="3">Scytalone dehydratase-like domain-containing protein</fullName>
    </recommendedName>
</protein>
<comment type="similarity">
    <text evidence="1">Belongs to the scytalone dehydratase family.</text>
</comment>
<dbReference type="OrthoDB" id="5281072at2759"/>
<dbReference type="InterPro" id="IPR049884">
    <property type="entry name" value="Scytalone_dh"/>
</dbReference>
<dbReference type="Pfam" id="PF02982">
    <property type="entry name" value="Scytalone_dh"/>
    <property type="match status" value="1"/>
</dbReference>
<proteinExistence type="inferred from homology"/>
<reference evidence="5" key="2">
    <citation type="submission" date="2015-01" db="EMBL/GenBank/DDBJ databases">
        <title>Evolutionary Origins and Diversification of the Mycorrhizal Mutualists.</title>
        <authorList>
            <consortium name="DOE Joint Genome Institute"/>
            <consortium name="Mycorrhizal Genomics Consortium"/>
            <person name="Kohler A."/>
            <person name="Kuo A."/>
            <person name="Nagy L.G."/>
            <person name="Floudas D."/>
            <person name="Copeland A."/>
            <person name="Barry K.W."/>
            <person name="Cichocki N."/>
            <person name="Veneault-Fourrey C."/>
            <person name="LaButti K."/>
            <person name="Lindquist E.A."/>
            <person name="Lipzen A."/>
            <person name="Lundell T."/>
            <person name="Morin E."/>
            <person name="Murat C."/>
            <person name="Riley R."/>
            <person name="Ohm R."/>
            <person name="Sun H."/>
            <person name="Tunlid A."/>
            <person name="Henrissat B."/>
            <person name="Grigoriev I.V."/>
            <person name="Hibbett D.S."/>
            <person name="Martin F."/>
        </authorList>
    </citation>
    <scope>NUCLEOTIDE SEQUENCE [LARGE SCALE GENOMIC DNA]</scope>
    <source>
        <strain evidence="5">Zn</strain>
    </source>
</reference>
<dbReference type="SUPFAM" id="SSF54427">
    <property type="entry name" value="NTF2-like"/>
    <property type="match status" value="1"/>
</dbReference>
<dbReference type="GO" id="GO:0016829">
    <property type="term" value="F:lyase activity"/>
    <property type="evidence" value="ECO:0007669"/>
    <property type="project" value="UniProtKB-KW"/>
</dbReference>
<dbReference type="EMBL" id="KN832872">
    <property type="protein sequence ID" value="KIN05186.1"/>
    <property type="molecule type" value="Genomic_DNA"/>
</dbReference>
<dbReference type="InParanoid" id="A0A0C3HAB2"/>
<evidence type="ECO:0000313" key="5">
    <source>
        <dbReference type="Proteomes" id="UP000054321"/>
    </source>
</evidence>
<feature type="domain" description="Scytalone dehydratase-like" evidence="3">
    <location>
        <begin position="8"/>
        <end position="149"/>
    </location>
</feature>
<dbReference type="AlphaFoldDB" id="A0A0C3HAB2"/>
<evidence type="ECO:0000256" key="1">
    <source>
        <dbReference type="ARBA" id="ARBA00008584"/>
    </source>
</evidence>
<gene>
    <name evidence="4" type="ORF">OIDMADRAFT_116220</name>
</gene>
<dbReference type="Proteomes" id="UP000054321">
    <property type="component" value="Unassembled WGS sequence"/>
</dbReference>
<dbReference type="HOGENOM" id="CLU_101889_1_0_1"/>